<accession>A0ACC0YLQ0</accession>
<gene>
    <name evidence="1" type="ORF">Pint_23803</name>
</gene>
<protein>
    <submittedName>
        <fullName evidence="1">Uncharacterized protein</fullName>
    </submittedName>
</protein>
<dbReference type="Proteomes" id="UP001163603">
    <property type="component" value="Chromosome 6"/>
</dbReference>
<evidence type="ECO:0000313" key="1">
    <source>
        <dbReference type="EMBL" id="KAJ0039255.1"/>
    </source>
</evidence>
<dbReference type="EMBL" id="CM047741">
    <property type="protein sequence ID" value="KAJ0039255.1"/>
    <property type="molecule type" value="Genomic_DNA"/>
</dbReference>
<organism evidence="1 2">
    <name type="scientific">Pistacia integerrima</name>
    <dbReference type="NCBI Taxonomy" id="434235"/>
    <lineage>
        <taxon>Eukaryota</taxon>
        <taxon>Viridiplantae</taxon>
        <taxon>Streptophyta</taxon>
        <taxon>Embryophyta</taxon>
        <taxon>Tracheophyta</taxon>
        <taxon>Spermatophyta</taxon>
        <taxon>Magnoliopsida</taxon>
        <taxon>eudicotyledons</taxon>
        <taxon>Gunneridae</taxon>
        <taxon>Pentapetalae</taxon>
        <taxon>rosids</taxon>
        <taxon>malvids</taxon>
        <taxon>Sapindales</taxon>
        <taxon>Anacardiaceae</taxon>
        <taxon>Pistacia</taxon>
    </lineage>
</organism>
<comment type="caution">
    <text evidence="1">The sequence shown here is derived from an EMBL/GenBank/DDBJ whole genome shotgun (WGS) entry which is preliminary data.</text>
</comment>
<sequence length="342" mass="38383">MAAFSYNQQQFVLDSFLVPNTSNNMHSISHDNHNSTQTTTFTTETCFPHIPPNHHHQSLQEIPLHPQIHETSTVKLSSSCTSTTTTDLSFIVKQGSVSSAMVGELAGGDQVSQVGFSSMDKKRKSMEMKVEMVGKGDEKERKYSGNPGKAEDRRVKRAPKKQKKVPEEVPSGFVHVRARRGQATDSHSLAERVRRQKISVRMKLLQSLVPGCDKVTGKALILDEIIKYVQTLQSQVEYLAAKLTSVNPTFNDFGLDFDTYTLTQEKTRCLDFQLPPVLESNSTQLTSFPEKITTLNSQLLPLDQEQRSNFSFQDNDNLLWGTDSNRKHELANYCGLDGWSSL</sequence>
<keyword evidence="2" id="KW-1185">Reference proteome</keyword>
<evidence type="ECO:0000313" key="2">
    <source>
        <dbReference type="Proteomes" id="UP001163603"/>
    </source>
</evidence>
<name>A0ACC0YLQ0_9ROSI</name>
<proteinExistence type="predicted"/>
<reference evidence="2" key="1">
    <citation type="journal article" date="2023" name="G3 (Bethesda)">
        <title>Genome assembly and association tests identify interacting loci associated with vigor, precocity, and sex in interspecific pistachio rootstocks.</title>
        <authorList>
            <person name="Palmer W."/>
            <person name="Jacygrad E."/>
            <person name="Sagayaradj S."/>
            <person name="Cavanaugh K."/>
            <person name="Han R."/>
            <person name="Bertier L."/>
            <person name="Beede B."/>
            <person name="Kafkas S."/>
            <person name="Golino D."/>
            <person name="Preece J."/>
            <person name="Michelmore R."/>
        </authorList>
    </citation>
    <scope>NUCLEOTIDE SEQUENCE [LARGE SCALE GENOMIC DNA]</scope>
</reference>